<dbReference type="GO" id="GO:0003676">
    <property type="term" value="F:nucleic acid binding"/>
    <property type="evidence" value="ECO:0007669"/>
    <property type="project" value="InterPro"/>
</dbReference>
<gene>
    <name evidence="2" type="primary">pol_214</name>
    <name evidence="2" type="ORF">NGRA_2716</name>
</gene>
<feature type="domain" description="Integrase catalytic" evidence="1">
    <location>
        <begin position="34"/>
        <end position="192"/>
    </location>
</feature>
<dbReference type="InterPro" id="IPR012337">
    <property type="entry name" value="RNaseH-like_sf"/>
</dbReference>
<evidence type="ECO:0000313" key="3">
    <source>
        <dbReference type="Proteomes" id="UP000740883"/>
    </source>
</evidence>
<accession>A0A9P6GYU3</accession>
<dbReference type="Pfam" id="PF00665">
    <property type="entry name" value="rve"/>
    <property type="match status" value="1"/>
</dbReference>
<evidence type="ECO:0000313" key="2">
    <source>
        <dbReference type="EMBL" id="KAF9761333.1"/>
    </source>
</evidence>
<dbReference type="Gene3D" id="3.30.420.10">
    <property type="entry name" value="Ribonuclease H-like superfamily/Ribonuclease H"/>
    <property type="match status" value="1"/>
</dbReference>
<dbReference type="InterPro" id="IPR001584">
    <property type="entry name" value="Integrase_cat-core"/>
</dbReference>
<keyword evidence="3" id="KW-1185">Reference proteome</keyword>
<organism evidence="2 3">
    <name type="scientific">Nosema granulosis</name>
    <dbReference type="NCBI Taxonomy" id="83296"/>
    <lineage>
        <taxon>Eukaryota</taxon>
        <taxon>Fungi</taxon>
        <taxon>Fungi incertae sedis</taxon>
        <taxon>Microsporidia</taxon>
        <taxon>Nosematidae</taxon>
        <taxon>Nosema</taxon>
    </lineage>
</organism>
<dbReference type="OrthoDB" id="422540at2759"/>
<sequence>MENMYKDIEKFHSRCGVCIRAGGQKTNTKNKVIMTEGPNQLWEVDLLGKIFDQENSKYIFVAIDHYTKWAETRVIERKTAQEIKRAIEELIIKKHGIPARILSDMGLEFNNREVLSLQEKYCFKWEFGSPYHHQTTGAVERVNQTLLNGLKKVSDFGRLEWSSKVPQVTLAYNLAFNRALGTSPYIFKEGTQLELEIDKSTNSRPKTYSRQVLMRLREINFKKYSKAIVKGKIELKRNLKIGDKVLIFRDTFKDKMGEKWWPGYVITDMIGEDAYMVKQEKGNSLIRVNKRHIKLDTSLSD</sequence>
<dbReference type="SUPFAM" id="SSF53098">
    <property type="entry name" value="Ribonuclease H-like"/>
    <property type="match status" value="1"/>
</dbReference>
<name>A0A9P6GYU3_9MICR</name>
<dbReference type="GO" id="GO:0005634">
    <property type="term" value="C:nucleus"/>
    <property type="evidence" value="ECO:0007669"/>
    <property type="project" value="UniProtKB-ARBA"/>
</dbReference>
<protein>
    <submittedName>
        <fullName evidence="2">Gag-Pol polyprotein</fullName>
    </submittedName>
</protein>
<dbReference type="AlphaFoldDB" id="A0A9P6GYU3"/>
<dbReference type="EMBL" id="SBJO01000359">
    <property type="protein sequence ID" value="KAF9761333.1"/>
    <property type="molecule type" value="Genomic_DNA"/>
</dbReference>
<dbReference type="PANTHER" id="PTHR37984:SF5">
    <property type="entry name" value="PROTEIN NYNRIN-LIKE"/>
    <property type="match status" value="1"/>
</dbReference>
<dbReference type="GO" id="GO:0015074">
    <property type="term" value="P:DNA integration"/>
    <property type="evidence" value="ECO:0007669"/>
    <property type="project" value="InterPro"/>
</dbReference>
<proteinExistence type="predicted"/>
<dbReference type="Proteomes" id="UP000740883">
    <property type="component" value="Unassembled WGS sequence"/>
</dbReference>
<evidence type="ECO:0000259" key="1">
    <source>
        <dbReference type="PROSITE" id="PS50994"/>
    </source>
</evidence>
<dbReference type="InterPro" id="IPR050951">
    <property type="entry name" value="Retrovirus_Pol_polyprotein"/>
</dbReference>
<reference evidence="2 3" key="1">
    <citation type="journal article" date="2020" name="Genome Biol. Evol.">
        <title>Comparative genomics of strictly vertically transmitted, feminizing microsporidia endosymbionts of amphipod crustaceans.</title>
        <authorList>
            <person name="Cormier A."/>
            <person name="Chebbi M.A."/>
            <person name="Giraud I."/>
            <person name="Wattier R."/>
            <person name="Teixeira M."/>
            <person name="Gilbert C."/>
            <person name="Rigaud T."/>
            <person name="Cordaux R."/>
        </authorList>
    </citation>
    <scope>NUCLEOTIDE SEQUENCE [LARGE SCALE GENOMIC DNA]</scope>
    <source>
        <strain evidence="2 3">Ou3-Ou53</strain>
    </source>
</reference>
<comment type="caution">
    <text evidence="2">The sequence shown here is derived from an EMBL/GenBank/DDBJ whole genome shotgun (WGS) entry which is preliminary data.</text>
</comment>
<dbReference type="InterPro" id="IPR036397">
    <property type="entry name" value="RNaseH_sf"/>
</dbReference>
<dbReference type="PANTHER" id="PTHR37984">
    <property type="entry name" value="PROTEIN CBG26694"/>
    <property type="match status" value="1"/>
</dbReference>
<dbReference type="PROSITE" id="PS50994">
    <property type="entry name" value="INTEGRASE"/>
    <property type="match status" value="1"/>
</dbReference>